<sequence length="143" mass="15888">MLYEAIYVNENEEKPPRSIVNNPELAKYVENWGRAGDFALIAKDELDQSLGAVWIRLFDDSNKTYGYIDSNTPILSMAISPEFRGKGIGSKLLNEICTQASINGYKAISLSVAPANKALTLYERVGFQKVGIDGTSWDMKLSF</sequence>
<dbReference type="PROSITE" id="PS51186">
    <property type="entry name" value="GNAT"/>
    <property type="match status" value="1"/>
</dbReference>
<name>A0A5C6VWL1_9BACI</name>
<dbReference type="PANTHER" id="PTHR43617">
    <property type="entry name" value="L-AMINO ACID N-ACETYLTRANSFERASE"/>
    <property type="match status" value="1"/>
</dbReference>
<evidence type="ECO:0000313" key="2">
    <source>
        <dbReference type="EMBL" id="TXC89380.1"/>
    </source>
</evidence>
<dbReference type="InterPro" id="IPR050276">
    <property type="entry name" value="MshD_Acetyltransferase"/>
</dbReference>
<keyword evidence="2" id="KW-0808">Transferase</keyword>
<dbReference type="Pfam" id="PF13508">
    <property type="entry name" value="Acetyltransf_7"/>
    <property type="match status" value="1"/>
</dbReference>
<dbReference type="CDD" id="cd04301">
    <property type="entry name" value="NAT_SF"/>
    <property type="match status" value="1"/>
</dbReference>
<keyword evidence="3" id="KW-1185">Reference proteome</keyword>
<reference evidence="2 3" key="1">
    <citation type="journal article" date="2005" name="Int. J. Syst. Evol. Microbiol.">
        <title>Bacillus litoralis sp. nov., isolated from a tidal flat of the Yellow Sea in Korea.</title>
        <authorList>
            <person name="Yoon J.H."/>
            <person name="Oh T.K."/>
        </authorList>
    </citation>
    <scope>NUCLEOTIDE SEQUENCE [LARGE SCALE GENOMIC DNA]</scope>
    <source>
        <strain evidence="2 3">SW-211</strain>
    </source>
</reference>
<dbReference type="InterPro" id="IPR000182">
    <property type="entry name" value="GNAT_dom"/>
</dbReference>
<dbReference type="OrthoDB" id="9790865at2"/>
<gene>
    <name evidence="2" type="ORF">FS935_17400</name>
</gene>
<dbReference type="GO" id="GO:0016747">
    <property type="term" value="F:acyltransferase activity, transferring groups other than amino-acyl groups"/>
    <property type="evidence" value="ECO:0007669"/>
    <property type="project" value="InterPro"/>
</dbReference>
<protein>
    <submittedName>
        <fullName evidence="2">GNAT family N-acetyltransferase</fullName>
    </submittedName>
</protein>
<dbReference type="EMBL" id="VOQF01000012">
    <property type="protein sequence ID" value="TXC89380.1"/>
    <property type="molecule type" value="Genomic_DNA"/>
</dbReference>
<evidence type="ECO:0000313" key="3">
    <source>
        <dbReference type="Proteomes" id="UP000321363"/>
    </source>
</evidence>
<dbReference type="InterPro" id="IPR016181">
    <property type="entry name" value="Acyl_CoA_acyltransferase"/>
</dbReference>
<dbReference type="SUPFAM" id="SSF55729">
    <property type="entry name" value="Acyl-CoA N-acyltransferases (Nat)"/>
    <property type="match status" value="1"/>
</dbReference>
<dbReference type="Proteomes" id="UP000321363">
    <property type="component" value="Unassembled WGS sequence"/>
</dbReference>
<dbReference type="AlphaFoldDB" id="A0A5C6VWL1"/>
<organism evidence="2 3">
    <name type="scientific">Metabacillus litoralis</name>
    <dbReference type="NCBI Taxonomy" id="152268"/>
    <lineage>
        <taxon>Bacteria</taxon>
        <taxon>Bacillati</taxon>
        <taxon>Bacillota</taxon>
        <taxon>Bacilli</taxon>
        <taxon>Bacillales</taxon>
        <taxon>Bacillaceae</taxon>
        <taxon>Metabacillus</taxon>
    </lineage>
</organism>
<comment type="caution">
    <text evidence="2">The sequence shown here is derived from an EMBL/GenBank/DDBJ whole genome shotgun (WGS) entry which is preliminary data.</text>
</comment>
<evidence type="ECO:0000259" key="1">
    <source>
        <dbReference type="PROSITE" id="PS51186"/>
    </source>
</evidence>
<proteinExistence type="predicted"/>
<dbReference type="Gene3D" id="3.40.630.30">
    <property type="match status" value="1"/>
</dbReference>
<accession>A0A5C6VWL1</accession>
<feature type="domain" description="N-acetyltransferase" evidence="1">
    <location>
        <begin position="1"/>
        <end position="143"/>
    </location>
</feature>